<keyword evidence="5" id="KW-0645">Protease</keyword>
<keyword evidence="4" id="KW-0121">Carboxypeptidase</keyword>
<keyword evidence="8" id="KW-0732">Signal</keyword>
<evidence type="ECO:0000256" key="1">
    <source>
        <dbReference type="ARBA" id="ARBA00001003"/>
    </source>
</evidence>
<dbReference type="FunCoup" id="A0A066W6R6">
    <property type="interactions" value="198"/>
</dbReference>
<evidence type="ECO:0000256" key="10">
    <source>
        <dbReference type="ARBA" id="ARBA00022989"/>
    </source>
</evidence>
<keyword evidence="10 19" id="KW-1133">Transmembrane helix</keyword>
<evidence type="ECO:0000256" key="5">
    <source>
        <dbReference type="ARBA" id="ARBA00022670"/>
    </source>
</evidence>
<evidence type="ECO:0000256" key="8">
    <source>
        <dbReference type="ARBA" id="ARBA00022729"/>
    </source>
</evidence>
<proteinExistence type="inferred from homology"/>
<evidence type="ECO:0000256" key="3">
    <source>
        <dbReference type="ARBA" id="ARBA00009431"/>
    </source>
</evidence>
<dbReference type="AlphaFoldDB" id="A0A066W6R6"/>
<dbReference type="OMA" id="EMADQFV"/>
<evidence type="ECO:0000256" key="9">
    <source>
        <dbReference type="ARBA" id="ARBA00022801"/>
    </source>
</evidence>
<comment type="function">
    <text evidence="14">Protease with a carboxypeptidase B-like function involved in the C-terminal processing of the lysine and arginine residues from protein precursors. Promotes cell fusion and is involved in the programmed cell death.</text>
</comment>
<comment type="catalytic activity">
    <reaction evidence="1">
        <text>Preferential release of a C-terminal arginine or lysine residue.</text>
        <dbReference type="EC" id="3.4.16.6"/>
    </reaction>
</comment>
<protein>
    <recommendedName>
        <fullName evidence="17">Pheromone-processing carboxypeptidase KEX1</fullName>
        <ecNumber evidence="15">3.4.16.6</ecNumber>
    </recommendedName>
    <alternativeName>
        <fullName evidence="18">Carboxypeptidase D</fullName>
    </alternativeName>
    <alternativeName>
        <fullName evidence="16">Pheromone-processing carboxypeptidase kex1</fullName>
    </alternativeName>
</protein>
<evidence type="ECO:0000256" key="17">
    <source>
        <dbReference type="ARBA" id="ARBA00040628"/>
    </source>
</evidence>
<evidence type="ECO:0000256" key="12">
    <source>
        <dbReference type="ARBA" id="ARBA00023136"/>
    </source>
</evidence>
<dbReference type="InterPro" id="IPR001563">
    <property type="entry name" value="Peptidase_S10"/>
</dbReference>
<keyword evidence="21" id="KW-1185">Reference proteome</keyword>
<dbReference type="GO" id="GO:0004185">
    <property type="term" value="F:serine-type carboxypeptidase activity"/>
    <property type="evidence" value="ECO:0007669"/>
    <property type="project" value="UniProtKB-EC"/>
</dbReference>
<dbReference type="Proteomes" id="UP000027361">
    <property type="component" value="Unassembled WGS sequence"/>
</dbReference>
<comment type="similarity">
    <text evidence="3">Belongs to the peptidase S10 family.</text>
</comment>
<organism evidence="20 21">
    <name type="scientific">Tilletiaria anomala (strain ATCC 24038 / CBS 436.72 / UBC 951)</name>
    <dbReference type="NCBI Taxonomy" id="1037660"/>
    <lineage>
        <taxon>Eukaryota</taxon>
        <taxon>Fungi</taxon>
        <taxon>Dikarya</taxon>
        <taxon>Basidiomycota</taxon>
        <taxon>Ustilaginomycotina</taxon>
        <taxon>Exobasidiomycetes</taxon>
        <taxon>Georgefischeriales</taxon>
        <taxon>Tilletiariaceae</taxon>
        <taxon>Tilletiaria</taxon>
    </lineage>
</organism>
<dbReference type="InParanoid" id="A0A066W6R6"/>
<evidence type="ECO:0000313" key="21">
    <source>
        <dbReference type="Proteomes" id="UP000027361"/>
    </source>
</evidence>
<reference evidence="20 21" key="1">
    <citation type="submission" date="2014-05" db="EMBL/GenBank/DDBJ databases">
        <title>Draft genome sequence of a rare smut relative, Tilletiaria anomala UBC 951.</title>
        <authorList>
            <consortium name="DOE Joint Genome Institute"/>
            <person name="Toome M."/>
            <person name="Kuo A."/>
            <person name="Henrissat B."/>
            <person name="Lipzen A."/>
            <person name="Tritt A."/>
            <person name="Yoshinaga Y."/>
            <person name="Zane M."/>
            <person name="Barry K."/>
            <person name="Grigoriev I.V."/>
            <person name="Spatafora J.W."/>
            <person name="Aimea M.C."/>
        </authorList>
    </citation>
    <scope>NUCLEOTIDE SEQUENCE [LARGE SCALE GENOMIC DNA]</scope>
    <source>
        <strain evidence="20 21">UBC 951</strain>
    </source>
</reference>
<dbReference type="EMBL" id="JMSN01000033">
    <property type="protein sequence ID" value="KDN46769.1"/>
    <property type="molecule type" value="Genomic_DNA"/>
</dbReference>
<dbReference type="Pfam" id="PF00450">
    <property type="entry name" value="Peptidase_S10"/>
    <property type="match status" value="1"/>
</dbReference>
<comment type="caution">
    <text evidence="20">The sequence shown here is derived from an EMBL/GenBank/DDBJ whole genome shotgun (WGS) entry which is preliminary data.</text>
</comment>
<keyword evidence="7" id="KW-0053">Apoptosis</keyword>
<dbReference type="GeneID" id="25263203"/>
<evidence type="ECO:0000256" key="2">
    <source>
        <dbReference type="ARBA" id="ARBA00004393"/>
    </source>
</evidence>
<keyword evidence="11" id="KW-0333">Golgi apparatus</keyword>
<dbReference type="SUPFAM" id="SSF53474">
    <property type="entry name" value="alpha/beta-Hydrolases"/>
    <property type="match status" value="1"/>
</dbReference>
<evidence type="ECO:0000256" key="15">
    <source>
        <dbReference type="ARBA" id="ARBA00038895"/>
    </source>
</evidence>
<dbReference type="Gene3D" id="3.40.50.1820">
    <property type="entry name" value="alpha/beta hydrolase"/>
    <property type="match status" value="1"/>
</dbReference>
<dbReference type="MEROPS" id="S10.007"/>
<evidence type="ECO:0000256" key="19">
    <source>
        <dbReference type="SAM" id="Phobius"/>
    </source>
</evidence>
<dbReference type="OrthoDB" id="443318at2759"/>
<evidence type="ECO:0000256" key="6">
    <source>
        <dbReference type="ARBA" id="ARBA00022692"/>
    </source>
</evidence>
<evidence type="ECO:0000256" key="11">
    <source>
        <dbReference type="ARBA" id="ARBA00023034"/>
    </source>
</evidence>
<evidence type="ECO:0000256" key="7">
    <source>
        <dbReference type="ARBA" id="ARBA00022703"/>
    </source>
</evidence>
<dbReference type="RefSeq" id="XP_013243635.1">
    <property type="nucleotide sequence ID" value="XM_013388181.1"/>
</dbReference>
<dbReference type="GO" id="GO:0006508">
    <property type="term" value="P:proteolysis"/>
    <property type="evidence" value="ECO:0007669"/>
    <property type="project" value="UniProtKB-KW"/>
</dbReference>
<dbReference type="GO" id="GO:0006915">
    <property type="term" value="P:apoptotic process"/>
    <property type="evidence" value="ECO:0007669"/>
    <property type="project" value="UniProtKB-KW"/>
</dbReference>
<keyword evidence="6 19" id="KW-0812">Transmembrane</keyword>
<comment type="subcellular location">
    <subcellularLocation>
        <location evidence="2">Golgi apparatus</location>
        <location evidence="2">trans-Golgi network membrane</location>
        <topology evidence="2">Single-pass type I membrane protein</topology>
    </subcellularLocation>
</comment>
<keyword evidence="12 19" id="KW-0472">Membrane</keyword>
<dbReference type="HOGENOM" id="CLU_008523_11_3_1"/>
<evidence type="ECO:0000256" key="13">
    <source>
        <dbReference type="ARBA" id="ARBA00023180"/>
    </source>
</evidence>
<sequence>MASPRAIPSASAADFWVSSVPTLPDALEKFQIYAGDLPARPPARAGDNAHIYFMLHKAKHTADKRRLLLWMNGGPGCSSFDGVMMEIGAWRTKADGTGLEWAQEGGAWNEYVDVLYLDQPVGTGFSYVSTNAYASTLSQAADEVKYFLERFVEVFPEYKRGNGADAYIVGESFAGQYIPYTARSLVQAGGSSPVDLKGIAIGNGFIDPRSQYGSEIDLLVERNVWQKGGKEYNAAMASFVKCQEMMRKTPGNPRNIPFCESLLPQVIDLTKDMSGGQAMCINIYDVRLADTMPECGMNWPPNLHATYDFLHRQDVRKAFNVNEKQKPEAWIECNKRVGSALSSDTEDAAVTIIPGLLEHNIQVLIFAGDQDLICNHIGLERMIDNLEWNGRRGFSSAASTAAQQWYVNETVAGSWRTERNLTYVSVAGASHMVGYDVPIVSHDMMLRWMNVDLLSAAGPSARIPSRLGNDAGRELVIGGAAGHDVSVIPGSKSTEQAALDAKWEAYYQAGSAALVILLLMLVIGSCIILRLRRAARKQGTYQAPGSRGISIDSGADMELDRLVENADVEDEADARRSQQLGKLEEERFVIHDERQER</sequence>
<dbReference type="PANTHER" id="PTHR11802:SF190">
    <property type="entry name" value="PHEROMONE-PROCESSING CARBOXYPEPTIDASE KEX1"/>
    <property type="match status" value="1"/>
</dbReference>
<dbReference type="FunFam" id="3.40.50.1820:FF:000121">
    <property type="entry name" value="Carboxypeptidase D"/>
    <property type="match status" value="1"/>
</dbReference>
<gene>
    <name evidence="20" type="ORF">K437DRAFT_246271</name>
</gene>
<name>A0A066W6R6_TILAU</name>
<accession>A0A066W6R6</accession>
<evidence type="ECO:0000313" key="20">
    <source>
        <dbReference type="EMBL" id="KDN46769.1"/>
    </source>
</evidence>
<dbReference type="EC" id="3.4.16.6" evidence="15"/>
<keyword evidence="13" id="KW-0325">Glycoprotein</keyword>
<evidence type="ECO:0000256" key="16">
    <source>
        <dbReference type="ARBA" id="ARBA00040403"/>
    </source>
</evidence>
<dbReference type="PRINTS" id="PR00724">
    <property type="entry name" value="CRBOXYPTASEC"/>
</dbReference>
<dbReference type="InterPro" id="IPR029058">
    <property type="entry name" value="AB_hydrolase_fold"/>
</dbReference>
<dbReference type="PANTHER" id="PTHR11802">
    <property type="entry name" value="SERINE PROTEASE FAMILY S10 SERINE CARBOXYPEPTIDASE"/>
    <property type="match status" value="1"/>
</dbReference>
<dbReference type="STRING" id="1037660.A0A066W6R6"/>
<feature type="transmembrane region" description="Helical" evidence="19">
    <location>
        <begin position="505"/>
        <end position="529"/>
    </location>
</feature>
<evidence type="ECO:0000256" key="14">
    <source>
        <dbReference type="ARBA" id="ARBA00037042"/>
    </source>
</evidence>
<dbReference type="GO" id="GO:0005802">
    <property type="term" value="C:trans-Golgi network"/>
    <property type="evidence" value="ECO:0007669"/>
    <property type="project" value="TreeGrafter"/>
</dbReference>
<keyword evidence="9 20" id="KW-0378">Hydrolase</keyword>
<evidence type="ECO:0000256" key="18">
    <source>
        <dbReference type="ARBA" id="ARBA00042717"/>
    </source>
</evidence>
<evidence type="ECO:0000256" key="4">
    <source>
        <dbReference type="ARBA" id="ARBA00022645"/>
    </source>
</evidence>